<keyword evidence="3 10" id="KW-0732">Signal</keyword>
<dbReference type="EMBL" id="JNBR01000102">
    <property type="protein sequence ID" value="OQR97548.1"/>
    <property type="molecule type" value="Genomic_DNA"/>
</dbReference>
<keyword evidence="2 9" id="KW-0812">Transmembrane</keyword>
<dbReference type="OrthoDB" id="165938at2759"/>
<dbReference type="Gene3D" id="3.50.30.30">
    <property type="match status" value="1"/>
</dbReference>
<evidence type="ECO:0000313" key="12">
    <source>
        <dbReference type="EMBL" id="OQR97548.1"/>
    </source>
</evidence>
<dbReference type="GO" id="GO:0016020">
    <property type="term" value="C:membrane"/>
    <property type="evidence" value="ECO:0007669"/>
    <property type="project" value="UniProtKB-SubCell"/>
</dbReference>
<feature type="transmembrane region" description="Helical" evidence="9">
    <location>
        <begin position="790"/>
        <end position="811"/>
    </location>
</feature>
<keyword evidence="13" id="KW-1185">Reference proteome</keyword>
<comment type="caution">
    <text evidence="12">The sequence shown here is derived from an EMBL/GenBank/DDBJ whole genome shotgun (WGS) entry which is preliminary data.</text>
</comment>
<dbReference type="GO" id="GO:0012505">
    <property type="term" value="C:endomembrane system"/>
    <property type="evidence" value="ECO:0007669"/>
    <property type="project" value="UniProtKB-SubCell"/>
</dbReference>
<comment type="subcellular location">
    <subcellularLocation>
        <location evidence="8">Endomembrane system</location>
        <topology evidence="8">Single-pass membrane protein</topology>
    </subcellularLocation>
    <subcellularLocation>
        <location evidence="1">Membrane</location>
        <topology evidence="1">Single-pass type I membrane protein</topology>
    </subcellularLocation>
</comment>
<evidence type="ECO:0000256" key="3">
    <source>
        <dbReference type="ARBA" id="ARBA00022729"/>
    </source>
</evidence>
<keyword evidence="4" id="KW-0677">Repeat</keyword>
<evidence type="ECO:0000256" key="4">
    <source>
        <dbReference type="ARBA" id="ARBA00022737"/>
    </source>
</evidence>
<keyword evidence="7" id="KW-0325">Glycoprotein</keyword>
<proteinExistence type="predicted"/>
<evidence type="ECO:0000256" key="7">
    <source>
        <dbReference type="ARBA" id="ARBA00023180"/>
    </source>
</evidence>
<dbReference type="InterPro" id="IPR056858">
    <property type="entry name" value="VSR_TRX"/>
</dbReference>
<gene>
    <name evidence="12" type="ORF">ACHHYP_10736</name>
</gene>
<reference evidence="12 13" key="1">
    <citation type="journal article" date="2014" name="Genome Biol. Evol.">
        <title>The secreted proteins of Achlya hypogyna and Thraustotheca clavata identify the ancestral oomycete secretome and reveal gene acquisitions by horizontal gene transfer.</title>
        <authorList>
            <person name="Misner I."/>
            <person name="Blouin N."/>
            <person name="Leonard G."/>
            <person name="Richards T.A."/>
            <person name="Lane C.E."/>
        </authorList>
    </citation>
    <scope>NUCLEOTIDE SEQUENCE [LARGE SCALE GENOMIC DNA]</scope>
    <source>
        <strain evidence="12 13">ATCC 48635</strain>
    </source>
</reference>
<name>A0A1V9ZHT1_ACHHY</name>
<evidence type="ECO:0000256" key="5">
    <source>
        <dbReference type="ARBA" id="ARBA00022989"/>
    </source>
</evidence>
<evidence type="ECO:0000259" key="11">
    <source>
        <dbReference type="Pfam" id="PF25011"/>
    </source>
</evidence>
<feature type="chain" id="PRO_5013229707" description="Vacuolar sorting receptor thioredoxin-like domain-containing protein" evidence="10">
    <location>
        <begin position="20"/>
        <end position="839"/>
    </location>
</feature>
<accession>A0A1V9ZHT1</accession>
<keyword evidence="6 9" id="KW-0472">Membrane</keyword>
<evidence type="ECO:0000256" key="8">
    <source>
        <dbReference type="ARBA" id="ARBA00037847"/>
    </source>
</evidence>
<protein>
    <recommendedName>
        <fullName evidence="11">Vacuolar sorting receptor thioredoxin-like domain-containing protein</fullName>
    </recommendedName>
</protein>
<dbReference type="Pfam" id="PF25011">
    <property type="entry name" value="VSR_TRX"/>
    <property type="match status" value="1"/>
</dbReference>
<evidence type="ECO:0000256" key="2">
    <source>
        <dbReference type="ARBA" id="ARBA00022692"/>
    </source>
</evidence>
<dbReference type="PANTHER" id="PTHR22702">
    <property type="entry name" value="PROTEASE-ASSOCIATED DOMAIN-CONTAINING PROTEIN"/>
    <property type="match status" value="1"/>
</dbReference>
<feature type="domain" description="Vacuolar sorting receptor thioredoxin-like" evidence="11">
    <location>
        <begin position="392"/>
        <end position="531"/>
    </location>
</feature>
<evidence type="ECO:0000256" key="1">
    <source>
        <dbReference type="ARBA" id="ARBA00004479"/>
    </source>
</evidence>
<keyword evidence="5 9" id="KW-1133">Transmembrane helix</keyword>
<dbReference type="Proteomes" id="UP000243579">
    <property type="component" value="Unassembled WGS sequence"/>
</dbReference>
<dbReference type="AlphaFoldDB" id="A0A1V9ZHT1"/>
<evidence type="ECO:0000256" key="9">
    <source>
        <dbReference type="SAM" id="Phobius"/>
    </source>
</evidence>
<sequence length="839" mass="90833">MTSGVTLAFLLQFIDDCGGREVFRGLTTEDVCYEYIMPLTAANRTSYVEQYTRQHPESADFLAPPATWYLGHTWQYRFLDVVDSITSFVYGSGDVRGSSFFFCIFCANQHSASMPFVESMALFRAVLNETRGLVLVIPDLADPVLLTRAWCLFEIFIAHCGAKLIEVASVQTRFLTFGSDPAVLLPCIEAIATEASEASVLDDEDMILHILETQMGFEAMDHLVLRVLTTWFAKQAATASMAFVPPGGCPGFSVAEGGPRHPLALLTLTDLPDCSVVDRVRQSQRLGAVGAVLFDSNELTVATLESRTKSLLPGTDNFAAASDVAIPAILIGALDAARLQQLMANISVVAALNWAQPHPESHVNLDVYFPATLGSQRGWDGYASLADAFGPLVQFTPHFEVYAASDWGCANASANMTACTALCNGVACTFDPEDDLSTGHAGTDVLTHDMLLNCLFQHTNASVFWAFHDAFGRTCRLGDRECADRVLMELHLLNADTVMACTKSDATAFFTSEIQRITAAGITTFPMVTINDQLVFESWACNEPISMTSCPTLAAVCRHFEYINATVPDDKCSPEYWLGRCLPPHAIDDCGICAEPDGPNWNAACIGCDGVANSNKMHVVCAVVMDLSTFVANGDVWGLAVVDACGVCDGHGSFDACGLCFEADDPRRQNYGCQLDMDPDALRLKLRIEGISAKDFGRHNTTHAFSASFASIAATVPQNVHIKSIESVGSELEVNIFLLPPTGVSVDMAARLKAADLDVVFGTSGNSSSSAIHVHVLSIDGGPANATVSLHWYFGAAGGVVGSMVLTTWLVRRRDRRMRSDMRQLFARYTPLVALDEEY</sequence>
<organism evidence="12 13">
    <name type="scientific">Achlya hypogyna</name>
    <name type="common">Oomycete</name>
    <name type="synonym">Protoachlya hypogyna</name>
    <dbReference type="NCBI Taxonomy" id="1202772"/>
    <lineage>
        <taxon>Eukaryota</taxon>
        <taxon>Sar</taxon>
        <taxon>Stramenopiles</taxon>
        <taxon>Oomycota</taxon>
        <taxon>Saprolegniomycetes</taxon>
        <taxon>Saprolegniales</taxon>
        <taxon>Achlyaceae</taxon>
        <taxon>Achlya</taxon>
    </lineage>
</organism>
<dbReference type="PANTHER" id="PTHR22702:SF1">
    <property type="entry name" value="PROTEASE-ASSOCIATED DOMAIN-CONTAINING PROTEIN 1"/>
    <property type="match status" value="1"/>
</dbReference>
<feature type="signal peptide" evidence="10">
    <location>
        <begin position="1"/>
        <end position="19"/>
    </location>
</feature>
<evidence type="ECO:0000256" key="10">
    <source>
        <dbReference type="SAM" id="SignalP"/>
    </source>
</evidence>
<evidence type="ECO:0000313" key="13">
    <source>
        <dbReference type="Proteomes" id="UP000243579"/>
    </source>
</evidence>
<evidence type="ECO:0000256" key="6">
    <source>
        <dbReference type="ARBA" id="ARBA00023136"/>
    </source>
</evidence>